<dbReference type="AlphaFoldDB" id="A0A5Q0BJ85"/>
<feature type="domain" description="General secretion pathway GspH" evidence="11">
    <location>
        <begin position="40"/>
        <end position="136"/>
    </location>
</feature>
<protein>
    <recommendedName>
        <fullName evidence="2">Type II secretion system protein H</fullName>
    </recommendedName>
    <alternativeName>
        <fullName evidence="10">General secretion pathway protein H</fullName>
    </alternativeName>
</protein>
<dbReference type="PROSITE" id="PS00409">
    <property type="entry name" value="PROKAR_NTER_METHYL"/>
    <property type="match status" value="1"/>
</dbReference>
<sequence length="149" mass="16143">MTKGFTLIEMMLVLVIAAMMAGVVAPNLMPAIASARFRSAVDDVVSGLRFVRSEALIQGHESIFVLDIEHHAYRLSGKNRIYNLPDSVKLELFTAEQERQGESQGGIRFYPDGSSTGGRITMTGAGRREYVDVSWLTGAIVARHAGAGS</sequence>
<evidence type="ECO:0000256" key="9">
    <source>
        <dbReference type="ARBA" id="ARBA00025772"/>
    </source>
</evidence>
<keyword evidence="3" id="KW-1003">Cell membrane</keyword>
<reference evidence="12 13" key="1">
    <citation type="submission" date="2019-09" db="EMBL/GenBank/DDBJ databases">
        <title>Ecophysiology of the spiral-shaped methanotroph Methylospira mobilis as revealed by the complete genome sequence.</title>
        <authorList>
            <person name="Oshkin I.Y."/>
            <person name="Dedysh S.N."/>
            <person name="Miroshnikov K."/>
            <person name="Danilova O.V."/>
            <person name="Hakobyan A."/>
            <person name="Liesack W."/>
        </authorList>
    </citation>
    <scope>NUCLEOTIDE SEQUENCE [LARGE SCALE GENOMIC DNA]</scope>
    <source>
        <strain evidence="12 13">Shm1</strain>
    </source>
</reference>
<evidence type="ECO:0000256" key="8">
    <source>
        <dbReference type="ARBA" id="ARBA00023136"/>
    </source>
</evidence>
<evidence type="ECO:0000313" key="12">
    <source>
        <dbReference type="EMBL" id="QFY42271.1"/>
    </source>
</evidence>
<keyword evidence="8" id="KW-0472">Membrane</keyword>
<dbReference type="KEGG" id="mmob:F6R98_06210"/>
<gene>
    <name evidence="12" type="primary">gspH</name>
    <name evidence="12" type="ORF">F6R98_06210</name>
</gene>
<evidence type="ECO:0000256" key="10">
    <source>
        <dbReference type="ARBA" id="ARBA00030775"/>
    </source>
</evidence>
<evidence type="ECO:0000256" key="3">
    <source>
        <dbReference type="ARBA" id="ARBA00022475"/>
    </source>
</evidence>
<evidence type="ECO:0000256" key="6">
    <source>
        <dbReference type="ARBA" id="ARBA00022692"/>
    </source>
</evidence>
<dbReference type="Pfam" id="PF07963">
    <property type="entry name" value="N_methyl"/>
    <property type="match status" value="1"/>
</dbReference>
<organism evidence="12 13">
    <name type="scientific">Candidatus Methylospira mobilis</name>
    <dbReference type="NCBI Taxonomy" id="1808979"/>
    <lineage>
        <taxon>Bacteria</taxon>
        <taxon>Pseudomonadati</taxon>
        <taxon>Pseudomonadota</taxon>
        <taxon>Gammaproteobacteria</taxon>
        <taxon>Methylococcales</taxon>
        <taxon>Methylococcaceae</taxon>
        <taxon>Candidatus Methylospira</taxon>
    </lineage>
</organism>
<keyword evidence="5" id="KW-0997">Cell inner membrane</keyword>
<dbReference type="Gene3D" id="3.30.700.10">
    <property type="entry name" value="Glycoprotein, Type 4 Pilin"/>
    <property type="match status" value="1"/>
</dbReference>
<dbReference type="Pfam" id="PF12019">
    <property type="entry name" value="GspH"/>
    <property type="match status" value="1"/>
</dbReference>
<dbReference type="Proteomes" id="UP000325755">
    <property type="component" value="Chromosome"/>
</dbReference>
<evidence type="ECO:0000256" key="7">
    <source>
        <dbReference type="ARBA" id="ARBA00022989"/>
    </source>
</evidence>
<dbReference type="SUPFAM" id="SSF54523">
    <property type="entry name" value="Pili subunits"/>
    <property type="match status" value="1"/>
</dbReference>
<evidence type="ECO:0000259" key="11">
    <source>
        <dbReference type="Pfam" id="PF12019"/>
    </source>
</evidence>
<evidence type="ECO:0000313" key="13">
    <source>
        <dbReference type="Proteomes" id="UP000325755"/>
    </source>
</evidence>
<dbReference type="GO" id="GO:0005886">
    <property type="term" value="C:plasma membrane"/>
    <property type="evidence" value="ECO:0007669"/>
    <property type="project" value="UniProtKB-SubCell"/>
</dbReference>
<dbReference type="InParanoid" id="A0A5Q0BJ85"/>
<keyword evidence="7" id="KW-1133">Transmembrane helix</keyword>
<comment type="subcellular location">
    <subcellularLocation>
        <location evidence="1">Cell inner membrane</location>
        <topology evidence="1">Single-pass membrane protein</topology>
    </subcellularLocation>
</comment>
<accession>A0A5Q0BJ85</accession>
<proteinExistence type="inferred from homology"/>
<dbReference type="InterPro" id="IPR022346">
    <property type="entry name" value="T2SS_GspH"/>
</dbReference>
<dbReference type="NCBIfam" id="TIGR02532">
    <property type="entry name" value="IV_pilin_GFxxxE"/>
    <property type="match status" value="1"/>
</dbReference>
<evidence type="ECO:0000256" key="1">
    <source>
        <dbReference type="ARBA" id="ARBA00004377"/>
    </source>
</evidence>
<dbReference type="GO" id="GO:0015627">
    <property type="term" value="C:type II protein secretion system complex"/>
    <property type="evidence" value="ECO:0007669"/>
    <property type="project" value="InterPro"/>
</dbReference>
<keyword evidence="6" id="KW-0812">Transmembrane</keyword>
<name>A0A5Q0BJ85_9GAMM</name>
<keyword evidence="4" id="KW-0488">Methylation</keyword>
<keyword evidence="13" id="KW-1185">Reference proteome</keyword>
<evidence type="ECO:0000256" key="4">
    <source>
        <dbReference type="ARBA" id="ARBA00022481"/>
    </source>
</evidence>
<dbReference type="GO" id="GO:0015628">
    <property type="term" value="P:protein secretion by the type II secretion system"/>
    <property type="evidence" value="ECO:0007669"/>
    <property type="project" value="InterPro"/>
</dbReference>
<dbReference type="OrthoDB" id="8481584at2"/>
<dbReference type="EMBL" id="CP044205">
    <property type="protein sequence ID" value="QFY42271.1"/>
    <property type="molecule type" value="Genomic_DNA"/>
</dbReference>
<evidence type="ECO:0000256" key="2">
    <source>
        <dbReference type="ARBA" id="ARBA00021549"/>
    </source>
</evidence>
<dbReference type="InterPro" id="IPR012902">
    <property type="entry name" value="N_methyl_site"/>
</dbReference>
<comment type="similarity">
    <text evidence="9">Belongs to the GSP H family.</text>
</comment>
<dbReference type="InterPro" id="IPR045584">
    <property type="entry name" value="Pilin-like"/>
</dbReference>
<dbReference type="RefSeq" id="WP_153248253.1">
    <property type="nucleotide sequence ID" value="NZ_CP044205.1"/>
</dbReference>
<evidence type="ECO:0000256" key="5">
    <source>
        <dbReference type="ARBA" id="ARBA00022519"/>
    </source>
</evidence>